<dbReference type="Gene3D" id="3.20.20.100">
    <property type="entry name" value="NADP-dependent oxidoreductase domain"/>
    <property type="match status" value="1"/>
</dbReference>
<dbReference type="PANTHER" id="PTHR43312:SF1">
    <property type="entry name" value="NADP-DEPENDENT OXIDOREDUCTASE DOMAIN-CONTAINING PROTEIN"/>
    <property type="match status" value="1"/>
</dbReference>
<protein>
    <recommendedName>
        <fullName evidence="1">NADP-dependent oxidoreductase domain-containing protein</fullName>
    </recommendedName>
</protein>
<dbReference type="SUPFAM" id="SSF51430">
    <property type="entry name" value="NAD(P)-linked oxidoreductase"/>
    <property type="match status" value="1"/>
</dbReference>
<dbReference type="InterPro" id="IPR020471">
    <property type="entry name" value="AKR"/>
</dbReference>
<dbReference type="AlphaFoldDB" id="A0A383D538"/>
<dbReference type="GO" id="GO:0016491">
    <property type="term" value="F:oxidoreductase activity"/>
    <property type="evidence" value="ECO:0007669"/>
    <property type="project" value="InterPro"/>
</dbReference>
<reference evidence="2" key="1">
    <citation type="submission" date="2018-05" db="EMBL/GenBank/DDBJ databases">
        <authorList>
            <person name="Lanie J.A."/>
            <person name="Ng W.-L."/>
            <person name="Kazmierczak K.M."/>
            <person name="Andrzejewski T.M."/>
            <person name="Davidsen T.M."/>
            <person name="Wayne K.J."/>
            <person name="Tettelin H."/>
            <person name="Glass J.I."/>
            <person name="Rusch D."/>
            <person name="Podicherti R."/>
            <person name="Tsui H.-C.T."/>
            <person name="Winkler M.E."/>
        </authorList>
    </citation>
    <scope>NUCLEOTIDE SEQUENCE</scope>
</reference>
<name>A0A383D538_9ZZZZ</name>
<organism evidence="2">
    <name type="scientific">marine metagenome</name>
    <dbReference type="NCBI Taxonomy" id="408172"/>
    <lineage>
        <taxon>unclassified sequences</taxon>
        <taxon>metagenomes</taxon>
        <taxon>ecological metagenomes</taxon>
    </lineage>
</organism>
<dbReference type="PANTHER" id="PTHR43312">
    <property type="entry name" value="D-THREO-ALDOSE 1-DEHYDROGENASE"/>
    <property type="match status" value="1"/>
</dbReference>
<feature type="non-terminal residue" evidence="2">
    <location>
        <position position="160"/>
    </location>
</feature>
<dbReference type="InterPro" id="IPR036812">
    <property type="entry name" value="NAD(P)_OxRdtase_dom_sf"/>
</dbReference>
<dbReference type="InterPro" id="IPR053135">
    <property type="entry name" value="AKR2_Oxidoreductase"/>
</dbReference>
<gene>
    <name evidence="2" type="ORF">METZ01_LOCUS492217</name>
</gene>
<evidence type="ECO:0000313" key="2">
    <source>
        <dbReference type="EMBL" id="SVE39363.1"/>
    </source>
</evidence>
<feature type="domain" description="NADP-dependent oxidoreductase" evidence="1">
    <location>
        <begin position="15"/>
        <end position="158"/>
    </location>
</feature>
<evidence type="ECO:0000259" key="1">
    <source>
        <dbReference type="Pfam" id="PF00248"/>
    </source>
</evidence>
<dbReference type="PRINTS" id="PR00069">
    <property type="entry name" value="ALDKETRDTASE"/>
</dbReference>
<sequence length="160" mass="16873">METVDFGTTGLRCSRLGLGTVELGLPYGLSKESPPDDAACIRLLHQAVDGGVTYIDTAAAYGRSEELVGLAFGGHPSRPLIATKVALRDAAGDPVAAPDQPEHVRASVHRSLRLLQTDNLDILQIHSAADAFLHDELVTTMQGLVDEGIVGIWGASTYGL</sequence>
<accession>A0A383D538</accession>
<dbReference type="Pfam" id="PF00248">
    <property type="entry name" value="Aldo_ket_red"/>
    <property type="match status" value="1"/>
</dbReference>
<dbReference type="InterPro" id="IPR023210">
    <property type="entry name" value="NADP_OxRdtase_dom"/>
</dbReference>
<proteinExistence type="predicted"/>
<dbReference type="EMBL" id="UINC01214231">
    <property type="protein sequence ID" value="SVE39363.1"/>
    <property type="molecule type" value="Genomic_DNA"/>
</dbReference>